<protein>
    <submittedName>
        <fullName evidence="1">Uncharacterized protein</fullName>
    </submittedName>
</protein>
<dbReference type="EMBL" id="CP144519">
    <property type="protein sequence ID" value="WWC67351.1"/>
    <property type="molecule type" value="Genomic_DNA"/>
</dbReference>
<dbReference type="Proteomes" id="UP000094020">
    <property type="component" value="Chromosome 1"/>
</dbReference>
<reference evidence="1" key="3">
    <citation type="submission" date="2016-07" db="EMBL/GenBank/DDBJ databases">
        <title>Evolution of pathogenesis and genome organization in the Tremellales.</title>
        <authorList>
            <person name="Cuomo C."/>
            <person name="Litvintseva A."/>
            <person name="Heitman J."/>
            <person name="Chen Y."/>
            <person name="Sun S."/>
            <person name="Springer D."/>
            <person name="Dromer F."/>
            <person name="Young S."/>
            <person name="Zeng Q."/>
            <person name="Chapman S."/>
            <person name="Gujja S."/>
            <person name="Saif S."/>
            <person name="Birren B."/>
        </authorList>
    </citation>
    <scope>NUCLEOTIDE SEQUENCE</scope>
    <source>
        <strain evidence="1">CBS 10737</strain>
    </source>
</reference>
<dbReference type="GeneID" id="30168432"/>
<gene>
    <name evidence="1" type="ORF">I206_00063</name>
    <name evidence="2" type="ORF">I206_101259</name>
</gene>
<dbReference type="OrthoDB" id="2564858at2759"/>
<evidence type="ECO:0000313" key="2">
    <source>
        <dbReference type="EMBL" id="WWC67351.1"/>
    </source>
</evidence>
<organism evidence="1">
    <name type="scientific">Kwoniella pini CBS 10737</name>
    <dbReference type="NCBI Taxonomy" id="1296096"/>
    <lineage>
        <taxon>Eukaryota</taxon>
        <taxon>Fungi</taxon>
        <taxon>Dikarya</taxon>
        <taxon>Basidiomycota</taxon>
        <taxon>Agaricomycotina</taxon>
        <taxon>Tremellomycetes</taxon>
        <taxon>Tremellales</taxon>
        <taxon>Cryptococcaceae</taxon>
        <taxon>Kwoniella</taxon>
    </lineage>
</organism>
<dbReference type="AlphaFoldDB" id="A0A1B9IBJ6"/>
<reference evidence="2" key="2">
    <citation type="submission" date="2013-07" db="EMBL/GenBank/DDBJ databases">
        <authorList>
            <consortium name="The Broad Institute Genome Sequencing Platform"/>
            <person name="Cuomo C."/>
            <person name="Litvintseva A."/>
            <person name="Chen Y."/>
            <person name="Heitman J."/>
            <person name="Sun S."/>
            <person name="Springer D."/>
            <person name="Dromer F."/>
            <person name="Young S.K."/>
            <person name="Zeng Q."/>
            <person name="Gargeya S."/>
            <person name="Fitzgerald M."/>
            <person name="Abouelleil A."/>
            <person name="Alvarado L."/>
            <person name="Berlin A.M."/>
            <person name="Chapman S.B."/>
            <person name="Dewar J."/>
            <person name="Goldberg J."/>
            <person name="Griggs A."/>
            <person name="Gujja S."/>
            <person name="Hansen M."/>
            <person name="Howarth C."/>
            <person name="Imamovic A."/>
            <person name="Larimer J."/>
            <person name="McCowan C."/>
            <person name="Murphy C."/>
            <person name="Pearson M."/>
            <person name="Priest M."/>
            <person name="Roberts A."/>
            <person name="Saif S."/>
            <person name="Shea T."/>
            <person name="Sykes S."/>
            <person name="Wortman J."/>
            <person name="Nusbaum C."/>
            <person name="Birren B."/>
        </authorList>
    </citation>
    <scope>NUCLEOTIDE SEQUENCE</scope>
    <source>
        <strain evidence="2">CBS 10737</strain>
    </source>
</reference>
<dbReference type="EMBL" id="KI894007">
    <property type="protein sequence ID" value="OCF52767.1"/>
    <property type="molecule type" value="Genomic_DNA"/>
</dbReference>
<proteinExistence type="predicted"/>
<accession>A0A1B9IBJ6</accession>
<evidence type="ECO:0000313" key="3">
    <source>
        <dbReference type="Proteomes" id="UP000094020"/>
    </source>
</evidence>
<dbReference type="KEGG" id="kpin:30168432"/>
<reference evidence="2" key="4">
    <citation type="submission" date="2024-02" db="EMBL/GenBank/DDBJ databases">
        <title>Comparative genomics of Cryptococcus and Kwoniella reveals pathogenesis evolution and contrasting modes of karyotype evolution via chromosome fusion or intercentromeric recombination.</title>
        <authorList>
            <person name="Coelho M.A."/>
            <person name="David-Palma M."/>
            <person name="Shea T."/>
            <person name="Bowers K."/>
            <person name="McGinley-Smith S."/>
            <person name="Mohammad A.W."/>
            <person name="Gnirke A."/>
            <person name="Yurkov A.M."/>
            <person name="Nowrousian M."/>
            <person name="Sun S."/>
            <person name="Cuomo C.A."/>
            <person name="Heitman J."/>
        </authorList>
    </citation>
    <scope>NUCLEOTIDE SEQUENCE</scope>
    <source>
        <strain evidence="2">CBS 10737</strain>
    </source>
</reference>
<sequence length="378" mass="44669">MPSSRKNKTKQLNEFDRFAESFQKLHPVHYQIFDMLKQEFPLALIRTCRALYDELIPQIYERITIGDADDLGSIIYNINVEWNPDEEFDEEGDGDDEQVNNEFPIFDSKNKALQFTKYIKFAKSDGATEFVSEAQYCESPCGCDCQETYNLVSPIFPVVTHISLGEDVVNRLVQATVAKEEICSCCWDFSHRLDEFIDCLAYHTSEQLETLCMEWPESWIHQNSNEYEDEEEAESDYDEDWAIKKGMSKLLNELCSNLPLKHVIIHLNKQQLINFDLMIFPGMADTKFDFVDSARWDKAKCIKTLWDHYRRASREEQVDNLPLKYCFPFSKSPEKYFTRIREKVKPSHLVRFEHFRQKLIWNDYTCECRDDDSEDDWV</sequence>
<name>A0A1B9IBJ6_9TREE</name>
<keyword evidence="3" id="KW-1185">Reference proteome</keyword>
<dbReference type="Pfam" id="PF12586">
    <property type="entry name" value="DUF3760"/>
    <property type="match status" value="1"/>
</dbReference>
<dbReference type="InterPro" id="IPR022235">
    <property type="entry name" value="DUF3760"/>
</dbReference>
<evidence type="ECO:0000313" key="1">
    <source>
        <dbReference type="EMBL" id="OCF52767.1"/>
    </source>
</evidence>
<dbReference type="RefSeq" id="XP_019013986.1">
    <property type="nucleotide sequence ID" value="XM_019151848.1"/>
</dbReference>
<reference evidence="1" key="1">
    <citation type="submission" date="2013-07" db="EMBL/GenBank/DDBJ databases">
        <title>The Genome Sequence of Cryptococcus pinus CBS10737.</title>
        <authorList>
            <consortium name="The Broad Institute Genome Sequencing Platform"/>
            <person name="Cuomo C."/>
            <person name="Litvintseva A."/>
            <person name="Chen Y."/>
            <person name="Heitman J."/>
            <person name="Sun S."/>
            <person name="Springer D."/>
            <person name="Dromer F."/>
            <person name="Young S.K."/>
            <person name="Zeng Q."/>
            <person name="Gargeya S."/>
            <person name="Fitzgerald M."/>
            <person name="Abouelleil A."/>
            <person name="Alvarado L."/>
            <person name="Berlin A.M."/>
            <person name="Chapman S.B."/>
            <person name="Dewar J."/>
            <person name="Goldberg J."/>
            <person name="Griggs A."/>
            <person name="Gujja S."/>
            <person name="Hansen M."/>
            <person name="Howarth C."/>
            <person name="Imamovic A."/>
            <person name="Larimer J."/>
            <person name="McCowan C."/>
            <person name="Murphy C."/>
            <person name="Pearson M."/>
            <person name="Priest M."/>
            <person name="Roberts A."/>
            <person name="Saif S."/>
            <person name="Shea T."/>
            <person name="Sykes S."/>
            <person name="Wortman J."/>
            <person name="Nusbaum C."/>
            <person name="Birren B."/>
        </authorList>
    </citation>
    <scope>NUCLEOTIDE SEQUENCE [LARGE SCALE GENOMIC DNA]</scope>
    <source>
        <strain evidence="1">CBS 10737</strain>
    </source>
</reference>